<evidence type="ECO:0000313" key="9">
    <source>
        <dbReference type="Proteomes" id="UP000057609"/>
    </source>
</evidence>
<comment type="cofactor">
    <cofactor evidence="2">
        <name>Mg(2+)</name>
        <dbReference type="ChEBI" id="CHEBI:18420"/>
    </cofactor>
</comment>
<dbReference type="GO" id="GO:0010945">
    <property type="term" value="F:coenzyme A diphosphatase activity"/>
    <property type="evidence" value="ECO:0007669"/>
    <property type="project" value="InterPro"/>
</dbReference>
<dbReference type="EMBL" id="CP009788">
    <property type="protein sequence ID" value="AJE02027.1"/>
    <property type="molecule type" value="Genomic_DNA"/>
</dbReference>
<dbReference type="RefSeq" id="WP_039739463.1">
    <property type="nucleotide sequence ID" value="NZ_CP009788.1"/>
</dbReference>
<dbReference type="OrthoDB" id="9802805at2"/>
<dbReference type="PROSITE" id="PS51462">
    <property type="entry name" value="NUDIX"/>
    <property type="match status" value="1"/>
</dbReference>
<reference evidence="8 9" key="1">
    <citation type="journal article" date="2015" name="Genome Announc.">
        <title>Complete Genome of Geobacter pickeringii G13T, a Metal-Reducing Isolate from Sedimentary Kaolin Deposits.</title>
        <authorList>
            <person name="Badalamenti J.P."/>
            <person name="Bond D.R."/>
        </authorList>
    </citation>
    <scope>NUCLEOTIDE SEQUENCE [LARGE SCALE GENOMIC DNA]</scope>
    <source>
        <strain evidence="8 9">G13</strain>
    </source>
</reference>
<dbReference type="Proteomes" id="UP000057609">
    <property type="component" value="Chromosome"/>
</dbReference>
<proteinExistence type="predicted"/>
<comment type="cofactor">
    <cofactor evidence="1">
        <name>Mn(2+)</name>
        <dbReference type="ChEBI" id="CHEBI:29035"/>
    </cofactor>
</comment>
<keyword evidence="9" id="KW-1185">Reference proteome</keyword>
<dbReference type="SUPFAM" id="SSF55811">
    <property type="entry name" value="Nudix"/>
    <property type="match status" value="1"/>
</dbReference>
<gene>
    <name evidence="8" type="ORF">GPICK_00340</name>
</gene>
<evidence type="ECO:0000256" key="3">
    <source>
        <dbReference type="ARBA" id="ARBA00022723"/>
    </source>
</evidence>
<dbReference type="InterPro" id="IPR015797">
    <property type="entry name" value="NUDIX_hydrolase-like_dom_sf"/>
</dbReference>
<feature type="domain" description="Nudix hydrolase" evidence="7">
    <location>
        <begin position="31"/>
        <end position="162"/>
    </location>
</feature>
<dbReference type="PANTHER" id="PTHR12992:SF11">
    <property type="entry name" value="MITOCHONDRIAL COENZYME A DIPHOSPHATASE NUDT8"/>
    <property type="match status" value="1"/>
</dbReference>
<evidence type="ECO:0000256" key="6">
    <source>
        <dbReference type="ARBA" id="ARBA00023211"/>
    </source>
</evidence>
<keyword evidence="4" id="KW-0378">Hydrolase</keyword>
<dbReference type="KEGG" id="gpi:GPICK_00340"/>
<evidence type="ECO:0000256" key="4">
    <source>
        <dbReference type="ARBA" id="ARBA00022801"/>
    </source>
</evidence>
<organism evidence="8 9">
    <name type="scientific">Geobacter pickeringii</name>
    <dbReference type="NCBI Taxonomy" id="345632"/>
    <lineage>
        <taxon>Bacteria</taxon>
        <taxon>Pseudomonadati</taxon>
        <taxon>Thermodesulfobacteriota</taxon>
        <taxon>Desulfuromonadia</taxon>
        <taxon>Geobacterales</taxon>
        <taxon>Geobacteraceae</taxon>
        <taxon>Geobacter</taxon>
    </lineage>
</organism>
<keyword evidence="6" id="KW-0464">Manganese</keyword>
<dbReference type="InterPro" id="IPR045121">
    <property type="entry name" value="CoAse"/>
</dbReference>
<keyword evidence="5" id="KW-0460">Magnesium</keyword>
<dbReference type="GO" id="GO:0046872">
    <property type="term" value="F:metal ion binding"/>
    <property type="evidence" value="ECO:0007669"/>
    <property type="project" value="UniProtKB-KW"/>
</dbReference>
<evidence type="ECO:0000256" key="5">
    <source>
        <dbReference type="ARBA" id="ARBA00022842"/>
    </source>
</evidence>
<name>A0A0B5B657_9BACT</name>
<dbReference type="PANTHER" id="PTHR12992">
    <property type="entry name" value="NUDIX HYDROLASE"/>
    <property type="match status" value="1"/>
</dbReference>
<sequence>MHRTAPEREQLKERIRQALAARTKVALPPGPVPAAVLLPLFEQGGEYHVLFTKRTEHLNHHRGEISFPGGSRHPDDADLRETALRETWEEVGIKPGDVEILGELDDFYSIYDYLVTPFVGVFPDGYPLVVNGGEIERIITVPLSHLLRPAIFRVEDWRWKGRTHPVYFYTCGSDEIWGLTAAILKQFLDAVFAGGAANGAGCR</sequence>
<dbReference type="Gene3D" id="3.90.79.10">
    <property type="entry name" value="Nucleoside Triphosphate Pyrophosphohydrolase"/>
    <property type="match status" value="1"/>
</dbReference>
<evidence type="ECO:0000256" key="2">
    <source>
        <dbReference type="ARBA" id="ARBA00001946"/>
    </source>
</evidence>
<accession>A0A0B5B657</accession>
<dbReference type="InterPro" id="IPR000086">
    <property type="entry name" value="NUDIX_hydrolase_dom"/>
</dbReference>
<evidence type="ECO:0000259" key="7">
    <source>
        <dbReference type="PROSITE" id="PS51462"/>
    </source>
</evidence>
<evidence type="ECO:0000313" key="8">
    <source>
        <dbReference type="EMBL" id="AJE02027.1"/>
    </source>
</evidence>
<dbReference type="Pfam" id="PF00293">
    <property type="entry name" value="NUDIX"/>
    <property type="match status" value="1"/>
</dbReference>
<dbReference type="AlphaFoldDB" id="A0A0B5B657"/>
<keyword evidence="3" id="KW-0479">Metal-binding</keyword>
<evidence type="ECO:0000256" key="1">
    <source>
        <dbReference type="ARBA" id="ARBA00001936"/>
    </source>
</evidence>
<dbReference type="CDD" id="cd03426">
    <property type="entry name" value="NUDIX_CoAse_Nudt7"/>
    <property type="match status" value="1"/>
</dbReference>
<protein>
    <submittedName>
        <fullName evidence="8">DNA mismatch repair protein MutT</fullName>
    </submittedName>
</protein>
<dbReference type="STRING" id="345632.GPICK_00340"/>
<dbReference type="HOGENOM" id="CLU_040940_5_2_7"/>